<gene>
    <name evidence="1" type="primary">U11</name>
</gene>
<accession>A0A0F6Q8A3</accession>
<reference evidence="1" key="1">
    <citation type="journal article" date="2015" name="J. Virol.">
        <title>Genomic and Proteomic Analyses Indicate that Banchine and Campoplegine Polydnaviruses Have Similar, if Not Identical, Viral Ancestors.</title>
        <authorList>
            <person name="Beliveau C."/>
            <person name="Cohen A."/>
            <person name="Stewart D."/>
            <person name="Periquet G."/>
            <person name="Djoumad A."/>
            <person name="Kuhn L."/>
            <person name="Stoltz D."/>
            <person name="Volkoff A.-N."/>
            <person name="Herniou E."/>
            <person name="Drezen J.-M."/>
            <person name="Cusson M."/>
        </authorList>
    </citation>
    <scope>NUCLEOTIDE SEQUENCE</scope>
</reference>
<name>A0A0F6Q8A3_9HYME</name>
<dbReference type="AlphaFoldDB" id="A0A0F6Q8A3"/>
<sequence length="207" mass="23391">MPDLSLPPSLRTSNVVQYNICIFIFFSMSTNVEEYVTDTSKRYLLAELLRYVHVVGQIDHYMHSNDNLLCKINEELSGLASTNILVKSVKVLITDNEKTCIEGKMSAAIEVAPYFMEPPVSGFVWPNPTNPATASADHAGSNFIIKNVEDEKMTSLLMAILSLRFEMRSRCAHELADYLRRQSHINYVDDAKIIYDGITELIKYGLC</sequence>
<protein>
    <submittedName>
        <fullName evidence="1">Uncharacterized protein</fullName>
    </submittedName>
</protein>
<dbReference type="EMBL" id="KP706797">
    <property type="protein sequence ID" value="AKD28041.1"/>
    <property type="molecule type" value="Genomic_DNA"/>
</dbReference>
<organism evidence="1">
    <name type="scientific">Glypta fumiferanae</name>
    <dbReference type="NCBI Taxonomy" id="389681"/>
    <lineage>
        <taxon>Eukaryota</taxon>
        <taxon>Metazoa</taxon>
        <taxon>Ecdysozoa</taxon>
        <taxon>Arthropoda</taxon>
        <taxon>Hexapoda</taxon>
        <taxon>Insecta</taxon>
        <taxon>Pterygota</taxon>
        <taxon>Neoptera</taxon>
        <taxon>Endopterygota</taxon>
        <taxon>Hymenoptera</taxon>
        <taxon>Apocrita</taxon>
        <taxon>Ichneumonoidea</taxon>
        <taxon>Ichneumonidae</taxon>
        <taxon>Banchinae</taxon>
        <taxon>Glypta</taxon>
    </lineage>
</organism>
<proteinExistence type="predicted"/>
<evidence type="ECO:0000313" key="1">
    <source>
        <dbReference type="EMBL" id="AKD28041.1"/>
    </source>
</evidence>